<keyword evidence="1" id="KW-0472">Membrane</keyword>
<gene>
    <name evidence="2" type="ORF">RB602_11805</name>
</gene>
<dbReference type="AlphaFoldDB" id="A0AA97F781"/>
<name>A0AA97F781_9SPHN</name>
<proteinExistence type="predicted"/>
<dbReference type="Proteomes" id="UP001302429">
    <property type="component" value="Chromosome"/>
</dbReference>
<evidence type="ECO:0000313" key="3">
    <source>
        <dbReference type="Proteomes" id="UP001302429"/>
    </source>
</evidence>
<keyword evidence="3" id="KW-1185">Reference proteome</keyword>
<evidence type="ECO:0000313" key="2">
    <source>
        <dbReference type="EMBL" id="WOE74527.1"/>
    </source>
</evidence>
<dbReference type="KEGG" id="acoa:RB602_11805"/>
<dbReference type="EMBL" id="CP136594">
    <property type="protein sequence ID" value="WOE74527.1"/>
    <property type="molecule type" value="Genomic_DNA"/>
</dbReference>
<keyword evidence="1" id="KW-0812">Transmembrane</keyword>
<protein>
    <recommendedName>
        <fullName evidence="4">DUF2484 family protein</fullName>
    </recommendedName>
</protein>
<reference evidence="2 3" key="1">
    <citation type="submission" date="2023-10" db="EMBL/GenBank/DDBJ databases">
        <title>Complete genome sequence of a Sphingomonadaceae bacterium.</title>
        <authorList>
            <person name="Yan C."/>
        </authorList>
    </citation>
    <scope>NUCLEOTIDE SEQUENCE [LARGE SCALE GENOMIC DNA]</scope>
    <source>
        <strain evidence="2 3">SCSIO 66989</strain>
    </source>
</reference>
<feature type="transmembrane region" description="Helical" evidence="1">
    <location>
        <begin position="6"/>
        <end position="26"/>
    </location>
</feature>
<evidence type="ECO:0000256" key="1">
    <source>
        <dbReference type="SAM" id="Phobius"/>
    </source>
</evidence>
<sequence length="90" mass="9978">MADAPMMQAFFSSGHAVDVVLLVLLAEALWLKWQGRDWPMILGALMPAVLMMIALRGALTGASWPMIALPLALSFPIHLYDMRRRGRQGD</sequence>
<keyword evidence="1" id="KW-1133">Transmembrane helix</keyword>
<dbReference type="RefSeq" id="WP_317080783.1">
    <property type="nucleotide sequence ID" value="NZ_CP136594.1"/>
</dbReference>
<feature type="transmembrane region" description="Helical" evidence="1">
    <location>
        <begin position="61"/>
        <end position="80"/>
    </location>
</feature>
<organism evidence="2 3">
    <name type="scientific">Alterisphingorhabdus coralli</name>
    <dbReference type="NCBI Taxonomy" id="3071408"/>
    <lineage>
        <taxon>Bacteria</taxon>
        <taxon>Pseudomonadati</taxon>
        <taxon>Pseudomonadota</taxon>
        <taxon>Alphaproteobacteria</taxon>
        <taxon>Sphingomonadales</taxon>
        <taxon>Sphingomonadaceae</taxon>
        <taxon>Alterisphingorhabdus (ex Yan et al. 2024)</taxon>
    </lineage>
</organism>
<accession>A0AA97F781</accession>
<evidence type="ECO:0008006" key="4">
    <source>
        <dbReference type="Google" id="ProtNLM"/>
    </source>
</evidence>